<reference evidence="1 2" key="1">
    <citation type="journal article" date="2004" name="J. Bacteriol.">
        <title>Complete genome sequence of the genetically tractable hydrogenotrophic methanogen Methanococcus maripaludis.</title>
        <authorList>
            <person name="Hendrickson E.L."/>
            <person name="Kaul R."/>
            <person name="Zhou Y."/>
            <person name="Bovee D."/>
            <person name="Chapman P."/>
            <person name="Chung J."/>
            <person name="Conway de Macario E."/>
            <person name="Dodsworth J.A."/>
            <person name="Gillett W."/>
            <person name="Graham D.E."/>
            <person name="Hackett M."/>
            <person name="Haydock A.K."/>
            <person name="Kang A."/>
            <person name="Land M.L."/>
            <person name="Levy R."/>
            <person name="Lie T.J."/>
            <person name="Major T.A."/>
            <person name="Moore B.C."/>
            <person name="Porat I."/>
            <person name="Palmeiri A."/>
            <person name="Rouse G."/>
            <person name="Saenphimmachak C."/>
            <person name="Soll D."/>
            <person name="Van Dien S."/>
            <person name="Wang T."/>
            <person name="Whitman W.B."/>
            <person name="Xia Q."/>
            <person name="Zhang Y."/>
            <person name="Larimer F.W."/>
            <person name="Olson M.V."/>
            <person name="Leigh J.A."/>
        </authorList>
    </citation>
    <scope>NUCLEOTIDE SEQUENCE [LARGE SCALE GENOMIC DNA]</scope>
    <source>
        <strain evidence="2">S2 / LL</strain>
    </source>
</reference>
<evidence type="ECO:0000313" key="2">
    <source>
        <dbReference type="Proteomes" id="UP000000590"/>
    </source>
</evidence>
<dbReference type="KEGG" id="mmp:MMP1569"/>
<accession>Q6LWY5</accession>
<dbReference type="Pfam" id="PF05370">
    <property type="entry name" value="DUF749"/>
    <property type="match status" value="1"/>
</dbReference>
<dbReference type="Gene3D" id="3.30.160.120">
    <property type="entry name" value="Hypothetical protein MTH1880"/>
    <property type="match status" value="1"/>
</dbReference>
<dbReference type="Proteomes" id="UP000000590">
    <property type="component" value="Chromosome"/>
</dbReference>
<gene>
    <name evidence="1" type="ordered locus">MMP1569</name>
</gene>
<keyword evidence="2" id="KW-1185">Reference proteome</keyword>
<dbReference type="eggNOG" id="arCOG04905">
    <property type="taxonomic scope" value="Archaea"/>
</dbReference>
<dbReference type="STRING" id="267377.MMP1569"/>
<dbReference type="AlphaFoldDB" id="Q6LWY5"/>
<name>Q6LWY5_METMP</name>
<dbReference type="EnsemblBacteria" id="CAF31125">
    <property type="protein sequence ID" value="CAF31125"/>
    <property type="gene ID" value="MMP1569"/>
</dbReference>
<dbReference type="InterPro" id="IPR035933">
    <property type="entry name" value="MTH1880"/>
</dbReference>
<dbReference type="HOGENOM" id="CLU_160441_0_0_2"/>
<protein>
    <submittedName>
        <fullName evidence="1">Conserved hypothetical archaeal protein</fullName>
    </submittedName>
</protein>
<dbReference type="PATRIC" id="fig|267377.15.peg.1607"/>
<dbReference type="SUPFAM" id="SSF75412">
    <property type="entry name" value="Hypothetical protein MTH1880"/>
    <property type="match status" value="1"/>
</dbReference>
<dbReference type="EMBL" id="BX950229">
    <property type="protein sequence ID" value="CAF31125.1"/>
    <property type="molecule type" value="Genomic_DNA"/>
</dbReference>
<dbReference type="InterPro" id="IPR008032">
    <property type="entry name" value="DUF749"/>
</dbReference>
<evidence type="ECO:0000313" key="1">
    <source>
        <dbReference type="EMBL" id="CAF31125.1"/>
    </source>
</evidence>
<proteinExistence type="predicted"/>
<organism evidence="2">
    <name type="scientific">Methanococcus maripaludis (strain DSM 14266 / JCM 13030 / NBRC 101832 / S2 / LL)</name>
    <dbReference type="NCBI Taxonomy" id="267377"/>
    <lineage>
        <taxon>Archaea</taxon>
        <taxon>Methanobacteriati</taxon>
        <taxon>Methanobacteriota</taxon>
        <taxon>Methanomada group</taxon>
        <taxon>Methanococci</taxon>
        <taxon>Methanococcales</taxon>
        <taxon>Methanococcaceae</taxon>
        <taxon>Methanococcus</taxon>
    </lineage>
</organism>
<sequence>MNTAWMKSLKLYTITQRGYIVSEGDMMVKFTAKLISIITVEEALNSEVSGTVRVRASHDDRELDPNQNVAILNIEGTTSYQAYFVDPDTDIEKIKADLEKYGAVLNHNSEEIIKKYVERMNNEGCQGD</sequence>